<dbReference type="AlphaFoldDB" id="A0A1M5AMY0"/>
<dbReference type="RefSeq" id="WP_175549990.1">
    <property type="nucleotide sequence ID" value="NZ_FQUM01000004.1"/>
</dbReference>
<sequence>MKRTKKIIESTPVFQSLVFDAQAWRHCDSSSEKGEANAVCFLWDQFLLKNGRGP</sequence>
<reference evidence="2" key="1">
    <citation type="submission" date="2016-11" db="EMBL/GenBank/DDBJ databases">
        <authorList>
            <person name="Varghese N."/>
            <person name="Submissions S."/>
        </authorList>
    </citation>
    <scope>NUCLEOTIDE SEQUENCE [LARGE SCALE GENOMIC DNA]</scope>
    <source>
        <strain evidence="2">DSM 26910</strain>
    </source>
</reference>
<dbReference type="EMBL" id="FQUM01000004">
    <property type="protein sequence ID" value="SHF31282.1"/>
    <property type="molecule type" value="Genomic_DNA"/>
</dbReference>
<proteinExistence type="predicted"/>
<dbReference type="Proteomes" id="UP000184164">
    <property type="component" value="Unassembled WGS sequence"/>
</dbReference>
<evidence type="ECO:0000313" key="1">
    <source>
        <dbReference type="EMBL" id="SHF31282.1"/>
    </source>
</evidence>
<organism evidence="1 2">
    <name type="scientific">Mariniphaga anaerophila</name>
    <dbReference type="NCBI Taxonomy" id="1484053"/>
    <lineage>
        <taxon>Bacteria</taxon>
        <taxon>Pseudomonadati</taxon>
        <taxon>Bacteroidota</taxon>
        <taxon>Bacteroidia</taxon>
        <taxon>Marinilabiliales</taxon>
        <taxon>Prolixibacteraceae</taxon>
        <taxon>Mariniphaga</taxon>
    </lineage>
</organism>
<dbReference type="STRING" id="1484053.SAMN05444274_104390"/>
<protein>
    <submittedName>
        <fullName evidence="1">Uncharacterized protein</fullName>
    </submittedName>
</protein>
<name>A0A1M5AMY0_9BACT</name>
<keyword evidence="2" id="KW-1185">Reference proteome</keyword>
<gene>
    <name evidence="1" type="ORF">SAMN05444274_104390</name>
</gene>
<evidence type="ECO:0000313" key="2">
    <source>
        <dbReference type="Proteomes" id="UP000184164"/>
    </source>
</evidence>
<accession>A0A1M5AMY0</accession>